<reference evidence="2 3" key="1">
    <citation type="submission" date="2018-08" db="EMBL/GenBank/DDBJ databases">
        <title>Meiothermus granaticius genome AF-68 sequencing project.</title>
        <authorList>
            <person name="Da Costa M.S."/>
            <person name="Albuquerque L."/>
            <person name="Raposo P."/>
            <person name="Froufe H.J.C."/>
            <person name="Barroso C.S."/>
            <person name="Egas C."/>
        </authorList>
    </citation>
    <scope>NUCLEOTIDE SEQUENCE [LARGE SCALE GENOMIC DNA]</scope>
    <source>
        <strain evidence="2 3">AF-68</strain>
    </source>
</reference>
<name>A0A399F851_9DEIN</name>
<dbReference type="PANTHER" id="PTHR23526:SF2">
    <property type="entry name" value="MAJOR FACILITATOR SUPERFAMILY (MFS) PROFILE DOMAIN-CONTAINING PROTEIN"/>
    <property type="match status" value="1"/>
</dbReference>
<feature type="transmembrane region" description="Helical" evidence="1">
    <location>
        <begin position="289"/>
        <end position="313"/>
    </location>
</feature>
<dbReference type="InterPro" id="IPR036259">
    <property type="entry name" value="MFS_trans_sf"/>
</dbReference>
<protein>
    <submittedName>
        <fullName evidence="2">H+ Antiporter protein</fullName>
    </submittedName>
</protein>
<dbReference type="AlphaFoldDB" id="A0A399F851"/>
<feature type="transmembrane region" description="Helical" evidence="1">
    <location>
        <begin position="58"/>
        <end position="77"/>
    </location>
</feature>
<dbReference type="Gene3D" id="1.20.1250.20">
    <property type="entry name" value="MFS general substrate transporter like domains"/>
    <property type="match status" value="2"/>
</dbReference>
<keyword evidence="3" id="KW-1185">Reference proteome</keyword>
<comment type="caution">
    <text evidence="2">The sequence shown here is derived from an EMBL/GenBank/DDBJ whole genome shotgun (WGS) entry which is preliminary data.</text>
</comment>
<feature type="transmembrane region" description="Helical" evidence="1">
    <location>
        <begin position="200"/>
        <end position="223"/>
    </location>
</feature>
<dbReference type="InterPro" id="IPR011701">
    <property type="entry name" value="MFS"/>
</dbReference>
<feature type="transmembrane region" description="Helical" evidence="1">
    <location>
        <begin position="263"/>
        <end position="283"/>
    </location>
</feature>
<evidence type="ECO:0000313" key="2">
    <source>
        <dbReference type="EMBL" id="RIH91439.1"/>
    </source>
</evidence>
<feature type="transmembrane region" description="Helical" evidence="1">
    <location>
        <begin position="325"/>
        <end position="350"/>
    </location>
</feature>
<accession>A0A399F851</accession>
<feature type="transmembrane region" description="Helical" evidence="1">
    <location>
        <begin position="125"/>
        <end position="143"/>
    </location>
</feature>
<dbReference type="Proteomes" id="UP000266178">
    <property type="component" value="Unassembled WGS sequence"/>
</dbReference>
<gene>
    <name evidence="2" type="ORF">Mgrana_02666</name>
</gene>
<dbReference type="GO" id="GO:0022857">
    <property type="term" value="F:transmembrane transporter activity"/>
    <property type="evidence" value="ECO:0007669"/>
    <property type="project" value="InterPro"/>
</dbReference>
<feature type="transmembrane region" description="Helical" evidence="1">
    <location>
        <begin position="20"/>
        <end position="46"/>
    </location>
</feature>
<proteinExistence type="predicted"/>
<sequence>MLAVLFINWATGMVTTGYALWLGATPAALAVLGALPAVGQLAAPLALFTRGSRKRLSILLAGGGRALFAGVLLLPLLPESWRIPGLLLIAAVSQLVIAPVNVLWTSWMADLVPEKQRGRYFGFRNAFLGLVGTLGNLAAGSLIDHLGKPWGFLIVLGIGVAAGVTSTFILRWQFEPPTTPAVPRLREFLAPFGDRRFRGFLGFVTLFMGAVSVGSPFVVPLWLQYDRMTFAQVGLWTVIAASVGLFVGPLWGRIADRAGHWRVLLWTSAIAAMVLPPLWLLAAPGRLQTIWVAAVCDPFAWAGLSTALTNVALQSASLERRNLYLALYWMAYAVGSVLGALLGGALGSLGIGPSPYHLPILASVALRLIGVFYLSWRIRRNLLIEAEAQARAQALQLP</sequence>
<keyword evidence="1" id="KW-0812">Transmembrane</keyword>
<dbReference type="InterPro" id="IPR052528">
    <property type="entry name" value="Sugar_transport-like"/>
</dbReference>
<feature type="transmembrane region" description="Helical" evidence="1">
    <location>
        <begin position="356"/>
        <end position="376"/>
    </location>
</feature>
<feature type="transmembrane region" description="Helical" evidence="1">
    <location>
        <begin position="149"/>
        <end position="170"/>
    </location>
</feature>
<evidence type="ECO:0000256" key="1">
    <source>
        <dbReference type="SAM" id="Phobius"/>
    </source>
</evidence>
<dbReference type="Pfam" id="PF07690">
    <property type="entry name" value="MFS_1"/>
    <property type="match status" value="1"/>
</dbReference>
<dbReference type="RefSeq" id="WP_240631375.1">
    <property type="nucleotide sequence ID" value="NZ_BJXM01000016.1"/>
</dbReference>
<keyword evidence="1" id="KW-1133">Transmembrane helix</keyword>
<dbReference type="PANTHER" id="PTHR23526">
    <property type="entry name" value="INTEGRAL MEMBRANE TRANSPORT PROTEIN-RELATED"/>
    <property type="match status" value="1"/>
</dbReference>
<feature type="transmembrane region" description="Helical" evidence="1">
    <location>
        <begin position="229"/>
        <end position="251"/>
    </location>
</feature>
<feature type="transmembrane region" description="Helical" evidence="1">
    <location>
        <begin position="83"/>
        <end position="104"/>
    </location>
</feature>
<keyword evidence="1" id="KW-0472">Membrane</keyword>
<dbReference type="EMBL" id="QWLB01000043">
    <property type="protein sequence ID" value="RIH91439.1"/>
    <property type="molecule type" value="Genomic_DNA"/>
</dbReference>
<dbReference type="SUPFAM" id="SSF103473">
    <property type="entry name" value="MFS general substrate transporter"/>
    <property type="match status" value="1"/>
</dbReference>
<evidence type="ECO:0000313" key="3">
    <source>
        <dbReference type="Proteomes" id="UP000266178"/>
    </source>
</evidence>
<organism evidence="2 3">
    <name type="scientific">Meiothermus granaticius NBRC 107808</name>
    <dbReference type="NCBI Taxonomy" id="1227551"/>
    <lineage>
        <taxon>Bacteria</taxon>
        <taxon>Thermotogati</taxon>
        <taxon>Deinococcota</taxon>
        <taxon>Deinococci</taxon>
        <taxon>Thermales</taxon>
        <taxon>Thermaceae</taxon>
        <taxon>Meiothermus</taxon>
    </lineage>
</organism>